<evidence type="ECO:0000256" key="4">
    <source>
        <dbReference type="ARBA" id="ARBA00024207"/>
    </source>
</evidence>
<sequence>MYFIDRNEIEKTLLYMEGLLREMEQNRFNSFLEKLSMERMAHMIIESILDVGNMMIDGFIMRDPGSFTDIIDILVDEKVLPEEESESYKEVIYLRKMLVKEYLTIDHDKILHIININYDSLDKFSNRIRGYLDDQTNVATAFSNQ</sequence>
<keyword evidence="3" id="KW-0378">Hydrolase</keyword>
<evidence type="ECO:0000256" key="1">
    <source>
        <dbReference type="ARBA" id="ARBA00022649"/>
    </source>
</evidence>
<dbReference type="Gene3D" id="1.20.120.580">
    <property type="entry name" value="bsu32300-like"/>
    <property type="match status" value="1"/>
</dbReference>
<dbReference type="GO" id="GO:0016787">
    <property type="term" value="F:hydrolase activity"/>
    <property type="evidence" value="ECO:0007669"/>
    <property type="project" value="UniProtKB-KW"/>
</dbReference>
<dbReference type="AlphaFoldDB" id="A0A6A8DU30"/>
<dbReference type="GO" id="GO:0110001">
    <property type="term" value="C:toxin-antitoxin complex"/>
    <property type="evidence" value="ECO:0007669"/>
    <property type="project" value="InterPro"/>
</dbReference>
<evidence type="ECO:0000256" key="3">
    <source>
        <dbReference type="ARBA" id="ARBA00022801"/>
    </source>
</evidence>
<evidence type="ECO:0000256" key="2">
    <source>
        <dbReference type="ARBA" id="ARBA00022722"/>
    </source>
</evidence>
<dbReference type="InterPro" id="IPR037038">
    <property type="entry name" value="HepT-like_sf"/>
</dbReference>
<evidence type="ECO:0000313" key="6">
    <source>
        <dbReference type="Proteomes" id="UP000799092"/>
    </source>
</evidence>
<dbReference type="InterPro" id="IPR052379">
    <property type="entry name" value="Type_VII_TA_RNase"/>
</dbReference>
<dbReference type="OrthoDB" id="2375467at2"/>
<dbReference type="Pfam" id="PF01934">
    <property type="entry name" value="HepT-like"/>
    <property type="match status" value="1"/>
</dbReference>
<accession>A0A6A8DU30</accession>
<dbReference type="PANTHER" id="PTHR33397">
    <property type="entry name" value="UPF0331 PROTEIN YUTE"/>
    <property type="match status" value="1"/>
</dbReference>
<keyword evidence="2" id="KW-0540">Nuclease</keyword>
<evidence type="ECO:0000313" key="5">
    <source>
        <dbReference type="EMBL" id="MRH44722.1"/>
    </source>
</evidence>
<reference evidence="5" key="1">
    <citation type="submission" date="2019-11" db="EMBL/GenBank/DDBJ databases">
        <authorList>
            <person name="Li J."/>
        </authorList>
    </citation>
    <scope>NUCLEOTIDE SEQUENCE</scope>
    <source>
        <strain evidence="5">B6B</strain>
    </source>
</reference>
<proteinExistence type="inferred from homology"/>
<dbReference type="GO" id="GO:0004540">
    <property type="term" value="F:RNA nuclease activity"/>
    <property type="evidence" value="ECO:0007669"/>
    <property type="project" value="InterPro"/>
</dbReference>
<dbReference type="EMBL" id="WJNG01000018">
    <property type="protein sequence ID" value="MRH44722.1"/>
    <property type="molecule type" value="Genomic_DNA"/>
</dbReference>
<keyword evidence="6" id="KW-1185">Reference proteome</keyword>
<dbReference type="RefSeq" id="WP_153738330.1">
    <property type="nucleotide sequence ID" value="NZ_WJNG01000018.1"/>
</dbReference>
<keyword evidence="1" id="KW-1277">Toxin-antitoxin system</keyword>
<name>A0A6A8DU30_9BACI</name>
<dbReference type="InterPro" id="IPR008201">
    <property type="entry name" value="HepT-like"/>
</dbReference>
<organism evidence="5 6">
    <name type="scientific">Aquibacillus halophilus</name>
    <dbReference type="NCBI Taxonomy" id="930132"/>
    <lineage>
        <taxon>Bacteria</taxon>
        <taxon>Bacillati</taxon>
        <taxon>Bacillota</taxon>
        <taxon>Bacilli</taxon>
        <taxon>Bacillales</taxon>
        <taxon>Bacillaceae</taxon>
        <taxon>Aquibacillus</taxon>
    </lineage>
</organism>
<gene>
    <name evidence="5" type="ORF">GH741_18910</name>
</gene>
<dbReference type="Proteomes" id="UP000799092">
    <property type="component" value="Unassembled WGS sequence"/>
</dbReference>
<comment type="similarity">
    <text evidence="4">Belongs to the HepT RNase toxin family.</text>
</comment>
<dbReference type="PANTHER" id="PTHR33397:SF5">
    <property type="entry name" value="RNASE YUTE-RELATED"/>
    <property type="match status" value="1"/>
</dbReference>
<protein>
    <submittedName>
        <fullName evidence="5">DUF86 domain-containing protein</fullName>
    </submittedName>
</protein>
<comment type="caution">
    <text evidence="5">The sequence shown here is derived from an EMBL/GenBank/DDBJ whole genome shotgun (WGS) entry which is preliminary data.</text>
</comment>